<sequence>MSSMRIAGAAMRRSRGSASLDSRAERIPDIDSAIAGAERMPQVDFYSTRATRNGANKSKWNPEHFSSLDDLDSPPDTRQDS</sequence>
<reference evidence="2 3" key="1">
    <citation type="submission" date="2020-12" db="EMBL/GenBank/DDBJ databases">
        <title>FDA dAtabase for Regulatory Grade micrObial Sequences (FDA-ARGOS): Supporting development and validation of Infectious Disease Dx tests.</title>
        <authorList>
            <person name="Nelson B."/>
            <person name="Plummer A."/>
            <person name="Tallon L."/>
            <person name="Sadzewicz L."/>
            <person name="Zhao X."/>
            <person name="Boylan J."/>
            <person name="Ott S."/>
            <person name="Bowen H."/>
            <person name="Vavikolanu K."/>
            <person name="Mehta A."/>
            <person name="Aluvathingal J."/>
            <person name="Nadendla S."/>
            <person name="Myers T."/>
            <person name="Yan Y."/>
            <person name="Sichtig H."/>
        </authorList>
    </citation>
    <scope>NUCLEOTIDE SEQUENCE [LARGE SCALE GENOMIC DNA]</scope>
    <source>
        <strain evidence="2 3">FDAARGOS_899</strain>
    </source>
</reference>
<dbReference type="EMBL" id="CP065687">
    <property type="protein sequence ID" value="QPS45907.1"/>
    <property type="molecule type" value="Genomic_DNA"/>
</dbReference>
<feature type="region of interest" description="Disordered" evidence="1">
    <location>
        <begin position="1"/>
        <end position="25"/>
    </location>
</feature>
<gene>
    <name evidence="2" type="ORF">I6G56_27650</name>
</gene>
<evidence type="ECO:0000256" key="1">
    <source>
        <dbReference type="SAM" id="MobiDB-lite"/>
    </source>
</evidence>
<organism evidence="2 3">
    <name type="scientific">Burkholderia humptydooensis</name>
    <dbReference type="NCBI Taxonomy" id="430531"/>
    <lineage>
        <taxon>Bacteria</taxon>
        <taxon>Pseudomonadati</taxon>
        <taxon>Pseudomonadota</taxon>
        <taxon>Betaproteobacteria</taxon>
        <taxon>Burkholderiales</taxon>
        <taxon>Burkholderiaceae</taxon>
        <taxon>Burkholderia</taxon>
        <taxon>pseudomallei group</taxon>
    </lineage>
</organism>
<feature type="compositionally biased region" description="Polar residues" evidence="1">
    <location>
        <begin position="48"/>
        <end position="59"/>
    </location>
</feature>
<evidence type="ECO:0000313" key="3">
    <source>
        <dbReference type="Proteomes" id="UP000594943"/>
    </source>
</evidence>
<evidence type="ECO:0000313" key="2">
    <source>
        <dbReference type="EMBL" id="QPS45907.1"/>
    </source>
</evidence>
<dbReference type="AlphaFoldDB" id="A0A7T2U572"/>
<dbReference type="Proteomes" id="UP000594943">
    <property type="component" value="Chromosome 2"/>
</dbReference>
<dbReference type="RefSeq" id="WP_009915818.1">
    <property type="nucleotide sequence ID" value="NZ_CP013382.1"/>
</dbReference>
<proteinExistence type="predicted"/>
<name>A0A7T2U572_9BURK</name>
<feature type="compositionally biased region" description="Low complexity" evidence="1">
    <location>
        <begin position="1"/>
        <end position="19"/>
    </location>
</feature>
<accession>A0A7T2U572</accession>
<dbReference type="KEGG" id="bhg:I6G56_27650"/>
<feature type="region of interest" description="Disordered" evidence="1">
    <location>
        <begin position="47"/>
        <end position="81"/>
    </location>
</feature>
<protein>
    <submittedName>
        <fullName evidence="2">Uncharacterized protein</fullName>
    </submittedName>
</protein>